<evidence type="ECO:0000313" key="3">
    <source>
        <dbReference type="Proteomes" id="UP000654913"/>
    </source>
</evidence>
<keyword evidence="3" id="KW-1185">Reference proteome</keyword>
<dbReference type="GeneID" id="64976042"/>
<accession>A0A7R8APK1</accession>
<dbReference type="KEGG" id="apuu:APUU_50748S"/>
<reference evidence="2" key="2">
    <citation type="submission" date="2021-02" db="EMBL/GenBank/DDBJ databases">
        <title>Aspergillus puulaauensis MK2 genome sequence.</title>
        <authorList>
            <person name="Futagami T."/>
            <person name="Mori K."/>
            <person name="Kadooka C."/>
            <person name="Tanaka T."/>
        </authorList>
    </citation>
    <scope>NUCLEOTIDE SEQUENCE</scope>
    <source>
        <strain evidence="2">MK2</strain>
    </source>
</reference>
<dbReference type="EMBL" id="AP024447">
    <property type="protein sequence ID" value="BCS26037.1"/>
    <property type="molecule type" value="Genomic_DNA"/>
</dbReference>
<dbReference type="Proteomes" id="UP000654913">
    <property type="component" value="Chromosome 5"/>
</dbReference>
<name>A0A7R8APK1_9EURO</name>
<dbReference type="RefSeq" id="XP_041558231.1">
    <property type="nucleotide sequence ID" value="XM_041705779.1"/>
</dbReference>
<reference evidence="2" key="1">
    <citation type="submission" date="2021-01" db="EMBL/GenBank/DDBJ databases">
        <authorList>
            <consortium name="Aspergillus puulaauensis MK2 genome sequencing consortium"/>
            <person name="Kazuki M."/>
            <person name="Futagami T."/>
        </authorList>
    </citation>
    <scope>NUCLEOTIDE SEQUENCE</scope>
    <source>
        <strain evidence="2">MK2</strain>
    </source>
</reference>
<dbReference type="AlphaFoldDB" id="A0A7R8APK1"/>
<protein>
    <submittedName>
        <fullName evidence="2">Uncharacterized protein</fullName>
    </submittedName>
</protein>
<evidence type="ECO:0000313" key="2">
    <source>
        <dbReference type="EMBL" id="BCS26037.1"/>
    </source>
</evidence>
<gene>
    <name evidence="2" type="ORF">APUU_50748S</name>
</gene>
<dbReference type="OrthoDB" id="3000060at2759"/>
<organism evidence="2 3">
    <name type="scientific">Aspergillus puulaauensis</name>
    <dbReference type="NCBI Taxonomy" id="1220207"/>
    <lineage>
        <taxon>Eukaryota</taxon>
        <taxon>Fungi</taxon>
        <taxon>Dikarya</taxon>
        <taxon>Ascomycota</taxon>
        <taxon>Pezizomycotina</taxon>
        <taxon>Eurotiomycetes</taxon>
        <taxon>Eurotiomycetidae</taxon>
        <taxon>Eurotiales</taxon>
        <taxon>Aspergillaceae</taxon>
        <taxon>Aspergillus</taxon>
    </lineage>
</organism>
<feature type="region of interest" description="Disordered" evidence="1">
    <location>
        <begin position="343"/>
        <end position="363"/>
    </location>
</feature>
<sequence>MGESRESYRKDFNAVSSKTEEICTDLAFTTTHPPDVSQRSRIVAVCGITDYDNLADPELDGWLFSDFYLFHYLSNPLHFRTSSQIWLTCVDPAHLVAKYGEYAHGDPRNERRIVLEEALLPDIRRAGNIRFVDRLVLLESFVKTVEEQAREAKKNDEHLMIFIFGHAQYGEYGVYIGGANPESDHSVLKVRRLREAIPQGLNTTLLLTSCYSGGWLVHPDVNYNHRLNVPGISASDPNEETLSWYMSDSVGRASGSTIAAAILSQLIDIEENENAEDDPSSHPTYIDFATSIYDKAITFDTFLKDQNVHFSAQVDDWEAHWKSRTGIPLARLKERWECLRQIPPSGTKSTGEEHSLANRQTGSLQRDLHRFAVEYLNARPGRNNVPPNHTLYARLSNFFKGVPVSCTTETVQGLLNKVVYRLNMMADADEYVKAMGFKYPSCLGFSVEDHELSDSQKKSRHAALDYMIRVKLFPRMPRADFPHFTKPENYLAIVLIENCKSEADMKQRVDRALCWKQVRDTTVLPHVQAGKIVNDHHVCANLHACVSALRDIGHRIHVKTNLLAPSHRGYSAESH</sequence>
<proteinExistence type="predicted"/>
<evidence type="ECO:0000256" key="1">
    <source>
        <dbReference type="SAM" id="MobiDB-lite"/>
    </source>
</evidence>